<feature type="chain" id="PRO_5044212207" evidence="1">
    <location>
        <begin position="29"/>
        <end position="133"/>
    </location>
</feature>
<evidence type="ECO:0000313" key="3">
    <source>
        <dbReference type="EMBL" id="KAA5842110.1"/>
    </source>
</evidence>
<comment type="caution">
    <text evidence="3">The sequence shown here is derived from an EMBL/GenBank/DDBJ whole genome shotgun (WGS) entry which is preliminary data.</text>
</comment>
<organism evidence="3 4">
    <name type="scientific">Pseudomonas chlororaphis</name>
    <dbReference type="NCBI Taxonomy" id="587753"/>
    <lineage>
        <taxon>Bacteria</taxon>
        <taxon>Pseudomonadati</taxon>
        <taxon>Pseudomonadota</taxon>
        <taxon>Gammaproteobacteria</taxon>
        <taxon>Pseudomonadales</taxon>
        <taxon>Pseudomonadaceae</taxon>
        <taxon>Pseudomonas</taxon>
    </lineage>
</organism>
<dbReference type="SUPFAM" id="SSF47473">
    <property type="entry name" value="EF-hand"/>
    <property type="match status" value="1"/>
</dbReference>
<dbReference type="Proteomes" id="UP000323924">
    <property type="component" value="Unassembled WGS sequence"/>
</dbReference>
<reference evidence="3 4" key="1">
    <citation type="submission" date="2019-09" db="EMBL/GenBank/DDBJ databases">
        <authorList>
            <person name="Vacheron J."/>
            <person name="Dubost A."/>
            <person name="Prigent-Combaret C."/>
            <person name="Muller D."/>
        </authorList>
    </citation>
    <scope>NUCLEOTIDE SEQUENCE [LARGE SCALE GENOMIC DNA]</scope>
    <source>
        <strain evidence="3 4">JV497</strain>
    </source>
</reference>
<dbReference type="PROSITE" id="PS50222">
    <property type="entry name" value="EF_HAND_2"/>
    <property type="match status" value="2"/>
</dbReference>
<dbReference type="AlphaFoldDB" id="A0AB34C5V8"/>
<dbReference type="InterPro" id="IPR018247">
    <property type="entry name" value="EF_Hand_1_Ca_BS"/>
</dbReference>
<feature type="signal peptide" evidence="1">
    <location>
        <begin position="1"/>
        <end position="28"/>
    </location>
</feature>
<dbReference type="EMBL" id="VWPC01000011">
    <property type="protein sequence ID" value="KAA5842110.1"/>
    <property type="molecule type" value="Genomic_DNA"/>
</dbReference>
<gene>
    <name evidence="3" type="ORF">F2A38_12775</name>
</gene>
<dbReference type="PROSITE" id="PS00018">
    <property type="entry name" value="EF_HAND_1"/>
    <property type="match status" value="1"/>
</dbReference>
<accession>A0AB34C5V8</accession>
<protein>
    <submittedName>
        <fullName evidence="3">Calcium-binding protein</fullName>
    </submittedName>
</protein>
<dbReference type="InterPro" id="IPR011992">
    <property type="entry name" value="EF-hand-dom_pair"/>
</dbReference>
<name>A0AB34C5V8_9PSED</name>
<evidence type="ECO:0000256" key="1">
    <source>
        <dbReference type="SAM" id="SignalP"/>
    </source>
</evidence>
<evidence type="ECO:0000259" key="2">
    <source>
        <dbReference type="PROSITE" id="PS50222"/>
    </source>
</evidence>
<proteinExistence type="predicted"/>
<keyword evidence="1" id="KW-0732">Signal</keyword>
<dbReference type="Gene3D" id="1.10.238.10">
    <property type="entry name" value="EF-hand"/>
    <property type="match status" value="1"/>
</dbReference>
<dbReference type="GO" id="GO:0005509">
    <property type="term" value="F:calcium ion binding"/>
    <property type="evidence" value="ECO:0007669"/>
    <property type="project" value="InterPro"/>
</dbReference>
<sequence length="133" mass="13448">MFKLSNVSNVALGLALVGGLGLSTAASALSMTELSQGYTLAAADGVKTSTEGKCGEDKFAKTDTNHDGKVSREEFIAAAPERAAEFDKIDANHDGAISLSEAKQYLAAKAGSAEGKCGEGKCGEGKCGAAIES</sequence>
<feature type="domain" description="EF-hand" evidence="2">
    <location>
        <begin position="50"/>
        <end position="85"/>
    </location>
</feature>
<dbReference type="Pfam" id="PF13202">
    <property type="entry name" value="EF-hand_5"/>
    <property type="match status" value="2"/>
</dbReference>
<feature type="domain" description="EF-hand" evidence="2">
    <location>
        <begin position="86"/>
        <end position="112"/>
    </location>
</feature>
<evidence type="ECO:0000313" key="4">
    <source>
        <dbReference type="Proteomes" id="UP000323924"/>
    </source>
</evidence>
<dbReference type="RefSeq" id="WP_150050751.1">
    <property type="nucleotide sequence ID" value="NZ_VWPC01000011.1"/>
</dbReference>
<dbReference type="InterPro" id="IPR002048">
    <property type="entry name" value="EF_hand_dom"/>
</dbReference>